<dbReference type="FunFam" id="3.30.200.20:FF:000003">
    <property type="entry name" value="Non-specific serine/threonine protein kinase"/>
    <property type="match status" value="1"/>
</dbReference>
<evidence type="ECO:0000256" key="8">
    <source>
        <dbReference type="ARBA" id="ARBA00022741"/>
    </source>
</evidence>
<dbReference type="GO" id="GO:0000226">
    <property type="term" value="P:microtubule cytoskeleton organization"/>
    <property type="evidence" value="ECO:0007669"/>
    <property type="project" value="TreeGrafter"/>
</dbReference>
<dbReference type="SMART" id="SM00220">
    <property type="entry name" value="S_TKc"/>
    <property type="match status" value="1"/>
</dbReference>
<sequence length="438" mass="49936">MTVDSKKGGARVCPSSPRALHGQAAQSSGDSEGCTEAEQEKKEQLRRLTPLERVAYEKLHDEKVIKEITLGKRIGFYQIRGEIGRGNFSQVKLGIHTLTKEKVAIKILDKTHLDDKFQHLITREIATMERLHHPNIIRLFEVIETRNRLHLAMEYAGGGELFATICTRGRLSENQSKQIFAQVVSAVKHMHEYEIIHRDLKAENIFFTSSYCVKVGDFGFSTLCCLDDPLKTLCGSPPYAAPELFQNKKYLGVFVDIWALGILLYFMLTATMPFNADTIIKLKQHILQGVYTFPPHVSVLARQLIQGILKPIPTDRFTITKIMNNPWLKGVEYPKPYPKFRLNPAHLANAVPMEEEKEVKAGLRDLGITEEHFMNNWCQDSQSPITGAYRIVVYRVQRKRYTEVVGLMAEPPIDHKGRNTRNERGRLNEQTTAFCVIF</sequence>
<evidence type="ECO:0000313" key="21">
    <source>
        <dbReference type="Ensembl" id="ENSLACP00000019887.2"/>
    </source>
</evidence>
<dbReference type="GO" id="GO:0005524">
    <property type="term" value="F:ATP binding"/>
    <property type="evidence" value="ECO:0007669"/>
    <property type="project" value="UniProtKB-UniRule"/>
</dbReference>
<keyword evidence="6" id="KW-0808">Transferase</keyword>
<dbReference type="InterPro" id="IPR000719">
    <property type="entry name" value="Prot_kinase_dom"/>
</dbReference>
<keyword evidence="19" id="KW-0472">Membrane</keyword>
<feature type="domain" description="Protein kinase" evidence="20">
    <location>
        <begin position="77"/>
        <end position="328"/>
    </location>
</feature>
<evidence type="ECO:0000256" key="14">
    <source>
        <dbReference type="ARBA" id="ARBA00069491"/>
    </source>
</evidence>
<evidence type="ECO:0000256" key="1">
    <source>
        <dbReference type="ARBA" id="ARBA00001946"/>
    </source>
</evidence>
<dbReference type="Pfam" id="PF00069">
    <property type="entry name" value="Pkinase"/>
    <property type="match status" value="1"/>
</dbReference>
<reference evidence="21" key="2">
    <citation type="submission" date="2025-08" db="UniProtKB">
        <authorList>
            <consortium name="Ensembl"/>
        </authorList>
    </citation>
    <scope>IDENTIFICATION</scope>
</reference>
<keyword evidence="19" id="KW-0812">Transmembrane</keyword>
<evidence type="ECO:0000256" key="15">
    <source>
        <dbReference type="ARBA" id="ARBA00080118"/>
    </source>
</evidence>
<keyword evidence="22" id="KW-1185">Reference proteome</keyword>
<evidence type="ECO:0000256" key="17">
    <source>
        <dbReference type="RuleBase" id="RU000304"/>
    </source>
</evidence>
<dbReference type="InterPro" id="IPR017441">
    <property type="entry name" value="Protein_kinase_ATP_BS"/>
</dbReference>
<comment type="catalytic activity">
    <reaction evidence="12">
        <text>L-threonyl-[protein] + ATP = O-phospho-L-threonyl-[protein] + ADP + H(+)</text>
        <dbReference type="Rhea" id="RHEA:46608"/>
        <dbReference type="Rhea" id="RHEA-COMP:11060"/>
        <dbReference type="Rhea" id="RHEA-COMP:11605"/>
        <dbReference type="ChEBI" id="CHEBI:15378"/>
        <dbReference type="ChEBI" id="CHEBI:30013"/>
        <dbReference type="ChEBI" id="CHEBI:30616"/>
        <dbReference type="ChEBI" id="CHEBI:61977"/>
        <dbReference type="ChEBI" id="CHEBI:456216"/>
        <dbReference type="EC" id="2.7.11.1"/>
    </reaction>
</comment>
<evidence type="ECO:0000259" key="20">
    <source>
        <dbReference type="PROSITE" id="PS50011"/>
    </source>
</evidence>
<comment type="catalytic activity">
    <reaction evidence="13">
        <text>L-seryl-[protein] + ATP = O-phospho-L-seryl-[protein] + ADP + H(+)</text>
        <dbReference type="Rhea" id="RHEA:17989"/>
        <dbReference type="Rhea" id="RHEA-COMP:9863"/>
        <dbReference type="Rhea" id="RHEA-COMP:11604"/>
        <dbReference type="ChEBI" id="CHEBI:15378"/>
        <dbReference type="ChEBI" id="CHEBI:29999"/>
        <dbReference type="ChEBI" id="CHEBI:30616"/>
        <dbReference type="ChEBI" id="CHEBI:83421"/>
        <dbReference type="ChEBI" id="CHEBI:456216"/>
        <dbReference type="EC" id="2.7.11.1"/>
    </reaction>
</comment>
<proteinExistence type="inferred from homology"/>
<dbReference type="InterPro" id="IPR011009">
    <property type="entry name" value="Kinase-like_dom_sf"/>
</dbReference>
<reference evidence="22" key="1">
    <citation type="submission" date="2011-08" db="EMBL/GenBank/DDBJ databases">
        <title>The draft genome of Latimeria chalumnae.</title>
        <authorList>
            <person name="Di Palma F."/>
            <person name="Alfoldi J."/>
            <person name="Johnson J."/>
            <person name="Berlin A."/>
            <person name="Gnerre S."/>
            <person name="Jaffe D."/>
            <person name="MacCallum I."/>
            <person name="Young S."/>
            <person name="Walker B.J."/>
            <person name="Lander E."/>
            <person name="Lindblad-Toh K."/>
        </authorList>
    </citation>
    <scope>NUCLEOTIDE SEQUENCE [LARGE SCALE GENOMIC DNA]</scope>
    <source>
        <strain evidence="22">Wild caught</strain>
    </source>
</reference>
<evidence type="ECO:0000256" key="3">
    <source>
        <dbReference type="ARBA" id="ARBA00012513"/>
    </source>
</evidence>
<keyword evidence="8 16" id="KW-0547">Nucleotide-binding</keyword>
<protein>
    <recommendedName>
        <fullName evidence="14">Serine/threonine-protein kinase NIM1</fullName>
        <ecNumber evidence="3">2.7.11.1</ecNumber>
    </recommendedName>
    <alternativeName>
        <fullName evidence="15">NIM1 serine/threonine-protein kinase</fullName>
    </alternativeName>
</protein>
<accession>H3BDB6</accession>
<dbReference type="PANTHER" id="PTHR24346:SF29">
    <property type="entry name" value="SERINE_THREONINE-PROTEIN KINASE NIM1-LIKE"/>
    <property type="match status" value="1"/>
</dbReference>
<keyword evidence="4 17" id="KW-0723">Serine/threonine-protein kinase</keyword>
<dbReference type="STRING" id="7897.ENSLACP00000019887"/>
<dbReference type="GeneTree" id="ENSGT00940000160020"/>
<dbReference type="OrthoDB" id="193931at2759"/>
<keyword evidence="11" id="KW-0460">Magnesium</keyword>
<evidence type="ECO:0000256" key="12">
    <source>
        <dbReference type="ARBA" id="ARBA00047899"/>
    </source>
</evidence>
<dbReference type="RefSeq" id="XP_064424544.1">
    <property type="nucleotide sequence ID" value="XM_064568474.1"/>
</dbReference>
<evidence type="ECO:0000256" key="2">
    <source>
        <dbReference type="ARBA" id="ARBA00006692"/>
    </source>
</evidence>
<dbReference type="GO" id="GO:0005737">
    <property type="term" value="C:cytoplasm"/>
    <property type="evidence" value="ECO:0007669"/>
    <property type="project" value="TreeGrafter"/>
</dbReference>
<feature type="binding site" evidence="16">
    <location>
        <position position="106"/>
    </location>
    <ligand>
        <name>ATP</name>
        <dbReference type="ChEBI" id="CHEBI:30616"/>
    </ligand>
</feature>
<dbReference type="GO" id="GO:0050321">
    <property type="term" value="F:tau-protein kinase activity"/>
    <property type="evidence" value="ECO:0007669"/>
    <property type="project" value="TreeGrafter"/>
</dbReference>
<dbReference type="FunFam" id="1.10.510.10:FF:000346">
    <property type="entry name" value="Serine/threonine-protein kinase NIM1"/>
    <property type="match status" value="1"/>
</dbReference>
<evidence type="ECO:0000256" key="9">
    <source>
        <dbReference type="ARBA" id="ARBA00022777"/>
    </source>
</evidence>
<keyword evidence="10 16" id="KW-0067">ATP-binding</keyword>
<keyword evidence="5" id="KW-0597">Phosphoprotein</keyword>
<dbReference type="EMBL" id="AFYH01022039">
    <property type="status" value="NOT_ANNOTATED_CDS"/>
    <property type="molecule type" value="Genomic_DNA"/>
</dbReference>
<evidence type="ECO:0000256" key="7">
    <source>
        <dbReference type="ARBA" id="ARBA00022723"/>
    </source>
</evidence>
<dbReference type="PROSITE" id="PS00107">
    <property type="entry name" value="PROTEIN_KINASE_ATP"/>
    <property type="match status" value="1"/>
</dbReference>
<dbReference type="EC" id="2.7.11.1" evidence="3"/>
<dbReference type="AlphaFoldDB" id="H3BDB6"/>
<feature type="transmembrane region" description="Helical" evidence="19">
    <location>
        <begin position="250"/>
        <end position="274"/>
    </location>
</feature>
<gene>
    <name evidence="21" type="primary">LOC102366581</name>
</gene>
<dbReference type="PANTHER" id="PTHR24346">
    <property type="entry name" value="MAP/MICROTUBULE AFFINITY-REGULATING KINASE"/>
    <property type="match status" value="1"/>
</dbReference>
<dbReference type="PROSITE" id="PS50011">
    <property type="entry name" value="PROTEIN_KINASE_DOM"/>
    <property type="match status" value="1"/>
</dbReference>
<evidence type="ECO:0000256" key="4">
    <source>
        <dbReference type="ARBA" id="ARBA00022527"/>
    </source>
</evidence>
<evidence type="ECO:0000256" key="13">
    <source>
        <dbReference type="ARBA" id="ARBA00048679"/>
    </source>
</evidence>
<dbReference type="InParanoid" id="H3BDB6"/>
<evidence type="ECO:0000256" key="10">
    <source>
        <dbReference type="ARBA" id="ARBA00022840"/>
    </source>
</evidence>
<evidence type="ECO:0000256" key="11">
    <source>
        <dbReference type="ARBA" id="ARBA00022842"/>
    </source>
</evidence>
<feature type="region of interest" description="Disordered" evidence="18">
    <location>
        <begin position="1"/>
        <end position="43"/>
    </location>
</feature>
<keyword evidence="19" id="KW-1133">Transmembrane helix</keyword>
<dbReference type="OMA" id="MYLEYKL"/>
<evidence type="ECO:0000256" key="18">
    <source>
        <dbReference type="SAM" id="MobiDB-lite"/>
    </source>
</evidence>
<dbReference type="GO" id="GO:0046872">
    <property type="term" value="F:metal ion binding"/>
    <property type="evidence" value="ECO:0007669"/>
    <property type="project" value="UniProtKB-KW"/>
</dbReference>
<keyword evidence="9" id="KW-0418">Kinase</keyword>
<dbReference type="eggNOG" id="KOG0583">
    <property type="taxonomic scope" value="Eukaryota"/>
</dbReference>
<evidence type="ECO:0000256" key="19">
    <source>
        <dbReference type="SAM" id="Phobius"/>
    </source>
</evidence>
<dbReference type="PROSITE" id="PS00108">
    <property type="entry name" value="PROTEIN_KINASE_ST"/>
    <property type="match status" value="1"/>
</dbReference>
<comment type="similarity">
    <text evidence="2">Belongs to the protein kinase superfamily. CAMK Ser/Thr protein kinase family.</text>
</comment>
<dbReference type="InterPro" id="IPR008271">
    <property type="entry name" value="Ser/Thr_kinase_AS"/>
</dbReference>
<dbReference type="SUPFAM" id="SSF56112">
    <property type="entry name" value="Protein kinase-like (PK-like)"/>
    <property type="match status" value="1"/>
</dbReference>
<reference evidence="21" key="3">
    <citation type="submission" date="2025-09" db="UniProtKB">
        <authorList>
            <consortium name="Ensembl"/>
        </authorList>
    </citation>
    <scope>IDENTIFICATION</scope>
</reference>
<organism evidence="21 22">
    <name type="scientific">Latimeria chalumnae</name>
    <name type="common">Coelacanth</name>
    <dbReference type="NCBI Taxonomy" id="7897"/>
    <lineage>
        <taxon>Eukaryota</taxon>
        <taxon>Metazoa</taxon>
        <taxon>Chordata</taxon>
        <taxon>Craniata</taxon>
        <taxon>Vertebrata</taxon>
        <taxon>Euteleostomi</taxon>
        <taxon>Coelacanthiformes</taxon>
        <taxon>Coelacanthidae</taxon>
        <taxon>Latimeria</taxon>
    </lineage>
</organism>
<dbReference type="HOGENOM" id="CLU_000288_63_1_1"/>
<evidence type="ECO:0000256" key="6">
    <source>
        <dbReference type="ARBA" id="ARBA00022679"/>
    </source>
</evidence>
<dbReference type="GeneID" id="102366581"/>
<keyword evidence="7" id="KW-0479">Metal-binding</keyword>
<evidence type="ECO:0000256" key="5">
    <source>
        <dbReference type="ARBA" id="ARBA00022553"/>
    </source>
</evidence>
<comment type="cofactor">
    <cofactor evidence="1">
        <name>Mg(2+)</name>
        <dbReference type="ChEBI" id="CHEBI:18420"/>
    </cofactor>
</comment>
<dbReference type="Proteomes" id="UP000008672">
    <property type="component" value="Unassembled WGS sequence"/>
</dbReference>
<dbReference type="KEGG" id="lcm:102366581"/>
<dbReference type="Ensembl" id="ENSLACT00000020025.2">
    <property type="protein sequence ID" value="ENSLACP00000019887.2"/>
    <property type="gene ID" value="ENSLACG00000017484.2"/>
</dbReference>
<dbReference type="Gene3D" id="1.10.510.10">
    <property type="entry name" value="Transferase(Phosphotransferase) domain 1"/>
    <property type="match status" value="1"/>
</dbReference>
<name>H3BDB6_LATCH</name>
<dbReference type="GO" id="GO:0035556">
    <property type="term" value="P:intracellular signal transduction"/>
    <property type="evidence" value="ECO:0007669"/>
    <property type="project" value="TreeGrafter"/>
</dbReference>
<dbReference type="EMBL" id="AFYH01022040">
    <property type="status" value="NOT_ANNOTATED_CDS"/>
    <property type="molecule type" value="Genomic_DNA"/>
</dbReference>
<evidence type="ECO:0000313" key="22">
    <source>
        <dbReference type="Proteomes" id="UP000008672"/>
    </source>
</evidence>
<evidence type="ECO:0000256" key="16">
    <source>
        <dbReference type="PROSITE-ProRule" id="PRU10141"/>
    </source>
</evidence>